<dbReference type="Gene3D" id="1.20.1720.10">
    <property type="entry name" value="Multidrug resistance protein D"/>
    <property type="match status" value="1"/>
</dbReference>
<dbReference type="Gene3D" id="1.20.1250.20">
    <property type="entry name" value="MFS general substrate transporter like domains"/>
    <property type="match status" value="1"/>
</dbReference>
<evidence type="ECO:0000313" key="8">
    <source>
        <dbReference type="Proteomes" id="UP000250434"/>
    </source>
</evidence>
<dbReference type="InterPro" id="IPR036259">
    <property type="entry name" value="MFS_trans_sf"/>
</dbReference>
<feature type="domain" description="Major facilitator superfamily (MFS) profile" evidence="6">
    <location>
        <begin position="21"/>
        <end position="471"/>
    </location>
</feature>
<feature type="transmembrane region" description="Helical" evidence="5">
    <location>
        <begin position="346"/>
        <end position="369"/>
    </location>
</feature>
<protein>
    <submittedName>
        <fullName evidence="7">MFS transporter</fullName>
    </submittedName>
</protein>
<dbReference type="SUPFAM" id="SSF103473">
    <property type="entry name" value="MFS general substrate transporter"/>
    <property type="match status" value="1"/>
</dbReference>
<reference evidence="7 8" key="1">
    <citation type="submission" date="2016-04" db="EMBL/GenBank/DDBJ databases">
        <title>Complete genome sequence and analysis of deep-sea sediment isolate, Amycolatopsis sp. WP1.</title>
        <authorList>
            <person name="Wang H."/>
            <person name="Chen S."/>
            <person name="Wu Q."/>
        </authorList>
    </citation>
    <scope>NUCLEOTIDE SEQUENCE [LARGE SCALE GENOMIC DNA]</scope>
    <source>
        <strain evidence="7 8">WP1</strain>
    </source>
</reference>
<feature type="transmembrane region" description="Helical" evidence="5">
    <location>
        <begin position="112"/>
        <end position="133"/>
    </location>
</feature>
<evidence type="ECO:0000313" key="7">
    <source>
        <dbReference type="EMBL" id="AXB45985.1"/>
    </source>
</evidence>
<feature type="transmembrane region" description="Helical" evidence="5">
    <location>
        <begin position="207"/>
        <end position="227"/>
    </location>
</feature>
<evidence type="ECO:0000256" key="2">
    <source>
        <dbReference type="ARBA" id="ARBA00022692"/>
    </source>
</evidence>
<dbReference type="Pfam" id="PF07690">
    <property type="entry name" value="MFS_1"/>
    <property type="match status" value="1"/>
</dbReference>
<feature type="transmembrane region" description="Helical" evidence="5">
    <location>
        <begin position="239"/>
        <end position="257"/>
    </location>
</feature>
<accession>A0A344LD61</accession>
<dbReference type="GO" id="GO:0005886">
    <property type="term" value="C:plasma membrane"/>
    <property type="evidence" value="ECO:0007669"/>
    <property type="project" value="UniProtKB-SubCell"/>
</dbReference>
<organism evidence="7 8">
    <name type="scientific">Amycolatopsis albispora</name>
    <dbReference type="NCBI Taxonomy" id="1804986"/>
    <lineage>
        <taxon>Bacteria</taxon>
        <taxon>Bacillati</taxon>
        <taxon>Actinomycetota</taxon>
        <taxon>Actinomycetes</taxon>
        <taxon>Pseudonocardiales</taxon>
        <taxon>Pseudonocardiaceae</taxon>
        <taxon>Amycolatopsis</taxon>
    </lineage>
</organism>
<evidence type="ECO:0000256" key="1">
    <source>
        <dbReference type="ARBA" id="ARBA00004651"/>
    </source>
</evidence>
<feature type="transmembrane region" description="Helical" evidence="5">
    <location>
        <begin position="448"/>
        <end position="468"/>
    </location>
</feature>
<dbReference type="EMBL" id="CP015163">
    <property type="protein sequence ID" value="AXB45985.1"/>
    <property type="molecule type" value="Genomic_DNA"/>
</dbReference>
<dbReference type="PANTHER" id="PTHR42718">
    <property type="entry name" value="MAJOR FACILITATOR SUPERFAMILY MULTIDRUG TRANSPORTER MFSC"/>
    <property type="match status" value="1"/>
</dbReference>
<dbReference type="Proteomes" id="UP000250434">
    <property type="component" value="Chromosome"/>
</dbReference>
<keyword evidence="8" id="KW-1185">Reference proteome</keyword>
<dbReference type="CDD" id="cd17321">
    <property type="entry name" value="MFS_MMR_MDR_like"/>
    <property type="match status" value="1"/>
</dbReference>
<proteinExistence type="predicted"/>
<dbReference type="GO" id="GO:0022857">
    <property type="term" value="F:transmembrane transporter activity"/>
    <property type="evidence" value="ECO:0007669"/>
    <property type="project" value="InterPro"/>
</dbReference>
<gene>
    <name evidence="7" type="ORF">A4R43_28795</name>
</gene>
<feature type="transmembrane region" description="Helical" evidence="5">
    <location>
        <begin position="311"/>
        <end position="334"/>
    </location>
</feature>
<comment type="subcellular location">
    <subcellularLocation>
        <location evidence="1">Cell membrane</location>
        <topology evidence="1">Multi-pass membrane protein</topology>
    </subcellularLocation>
</comment>
<feature type="transmembrane region" description="Helical" evidence="5">
    <location>
        <begin position="55"/>
        <end position="75"/>
    </location>
</feature>
<dbReference type="PANTHER" id="PTHR42718:SF39">
    <property type="entry name" value="ACTINORHODIN TRANSPORTER-RELATED"/>
    <property type="match status" value="1"/>
</dbReference>
<dbReference type="InterPro" id="IPR020846">
    <property type="entry name" value="MFS_dom"/>
</dbReference>
<keyword evidence="3 5" id="KW-1133">Transmembrane helix</keyword>
<evidence type="ECO:0000259" key="6">
    <source>
        <dbReference type="PROSITE" id="PS50850"/>
    </source>
</evidence>
<feature type="transmembrane region" description="Helical" evidence="5">
    <location>
        <begin position="421"/>
        <end position="442"/>
    </location>
</feature>
<name>A0A344LD61_9PSEU</name>
<dbReference type="RefSeq" id="WP_113695215.1">
    <property type="nucleotide sequence ID" value="NZ_CP015163.1"/>
</dbReference>
<feature type="transmembrane region" description="Helical" evidence="5">
    <location>
        <begin position="381"/>
        <end position="400"/>
    </location>
</feature>
<dbReference type="PROSITE" id="PS50850">
    <property type="entry name" value="MFS"/>
    <property type="match status" value="1"/>
</dbReference>
<dbReference type="KEGG" id="aab:A4R43_28795"/>
<dbReference type="InterPro" id="IPR011701">
    <property type="entry name" value="MFS"/>
</dbReference>
<feature type="transmembrane region" description="Helical" evidence="5">
    <location>
        <begin position="176"/>
        <end position="195"/>
    </location>
</feature>
<keyword evidence="4 5" id="KW-0472">Membrane</keyword>
<evidence type="ECO:0000256" key="3">
    <source>
        <dbReference type="ARBA" id="ARBA00022989"/>
    </source>
</evidence>
<feature type="transmembrane region" description="Helical" evidence="5">
    <location>
        <begin position="285"/>
        <end position="305"/>
    </location>
</feature>
<dbReference type="OrthoDB" id="4532109at2"/>
<feature type="transmembrane region" description="Helical" evidence="5">
    <location>
        <begin position="20"/>
        <end position="43"/>
    </location>
</feature>
<feature type="transmembrane region" description="Helical" evidence="5">
    <location>
        <begin position="87"/>
        <end position="106"/>
    </location>
</feature>
<sequence length="474" mass="48439">MTTTPIRRPPIPAAGPLSTAGLTTVLLGLALPLLDFFIVNVALPTIDADLGASTATLELLVAGYGTAYALLLVLGGRLGDAFGRRRLFLAGLAAFTLTSLLCGLAPTVEALVAARIAQGASAAMLMPQVLSVIQAGTTGERRSKALGRYGAAGGISMVAGQLLGGLLIHADLAGSGWRPIFLVNVPIGLVGLLIARRTIPESRSAHPLGVDVRGTALFGVAMLALLVPLLEGRALGWPGWMWVLLAVFPLAMAGFVVTQRRSERAGQVPLLPPSVLRSPGLARGLLLASPFFAAFSGLMFAFAVATQDGLGLGALGSGVALSPMALGFLVSSLVSSRLVARYGTRVITYGTGLQAFGMVVLAVTTLLAWPDLGVLEFAPGMLLTGLGQGAGMTTVFRVVLARVPADRAGVGSGALTTVQQTSMALGVAAFGTLFAAAAEPGALGMRNAFVLIMTIQAVTSLALSVFSVKLPDPR</sequence>
<dbReference type="AlphaFoldDB" id="A0A344LD61"/>
<evidence type="ECO:0000256" key="5">
    <source>
        <dbReference type="SAM" id="Phobius"/>
    </source>
</evidence>
<keyword evidence="2 5" id="KW-0812">Transmembrane</keyword>
<feature type="transmembrane region" description="Helical" evidence="5">
    <location>
        <begin position="145"/>
        <end position="170"/>
    </location>
</feature>
<evidence type="ECO:0000256" key="4">
    <source>
        <dbReference type="ARBA" id="ARBA00023136"/>
    </source>
</evidence>